<dbReference type="GO" id="GO:0003676">
    <property type="term" value="F:nucleic acid binding"/>
    <property type="evidence" value="ECO:0007669"/>
    <property type="project" value="InterPro"/>
</dbReference>
<dbReference type="AlphaFoldDB" id="A0A9N9PPZ5"/>
<organism evidence="1 2">
    <name type="scientific">Hymenoscyphus fraxineus</name>
    <dbReference type="NCBI Taxonomy" id="746836"/>
    <lineage>
        <taxon>Eukaryota</taxon>
        <taxon>Fungi</taxon>
        <taxon>Dikarya</taxon>
        <taxon>Ascomycota</taxon>
        <taxon>Pezizomycotina</taxon>
        <taxon>Leotiomycetes</taxon>
        <taxon>Helotiales</taxon>
        <taxon>Helotiaceae</taxon>
        <taxon>Hymenoscyphus</taxon>
    </lineage>
</organism>
<dbReference type="EMBL" id="CAJVRL010000025">
    <property type="protein sequence ID" value="CAG8949942.1"/>
    <property type="molecule type" value="Genomic_DNA"/>
</dbReference>
<keyword evidence="2" id="KW-1185">Reference proteome</keyword>
<evidence type="ECO:0000313" key="2">
    <source>
        <dbReference type="Proteomes" id="UP000696280"/>
    </source>
</evidence>
<gene>
    <name evidence="1" type="ORF">HYFRA_00004273</name>
</gene>
<dbReference type="Gene3D" id="4.10.60.10">
    <property type="entry name" value="Zinc finger, CCHC-type"/>
    <property type="match status" value="1"/>
</dbReference>
<reference evidence="1" key="1">
    <citation type="submission" date="2021-07" db="EMBL/GenBank/DDBJ databases">
        <authorList>
            <person name="Durling M."/>
        </authorList>
    </citation>
    <scope>NUCLEOTIDE SEQUENCE</scope>
</reference>
<dbReference type="OrthoDB" id="3505248at2759"/>
<comment type="caution">
    <text evidence="1">The sequence shown here is derived from an EMBL/GenBank/DDBJ whole genome shotgun (WGS) entry which is preliminary data.</text>
</comment>
<dbReference type="Proteomes" id="UP000696280">
    <property type="component" value="Unassembled WGS sequence"/>
</dbReference>
<evidence type="ECO:0008006" key="3">
    <source>
        <dbReference type="Google" id="ProtNLM"/>
    </source>
</evidence>
<evidence type="ECO:0000313" key="1">
    <source>
        <dbReference type="EMBL" id="CAG8949942.1"/>
    </source>
</evidence>
<dbReference type="GO" id="GO:0008270">
    <property type="term" value="F:zinc ion binding"/>
    <property type="evidence" value="ECO:0007669"/>
    <property type="project" value="InterPro"/>
</dbReference>
<dbReference type="InterPro" id="IPR036875">
    <property type="entry name" value="Znf_CCHC_sf"/>
</dbReference>
<name>A0A9N9PPZ5_9HELO</name>
<proteinExistence type="predicted"/>
<accession>A0A9N9PPZ5</accession>
<protein>
    <recommendedName>
        <fullName evidence="3">CCHC-type domain-containing protein</fullName>
    </recommendedName>
</protein>
<sequence length="550" mass="64332">MAPPKILKGESLELFKRSAKQQYPDADEATAESRYLRKTRTEGVFFTDEFGERCIWGPVLMNIDVHNPRHLYRGEPQPAAYKYNKFATTVMLNSIAHICYKPVPLSYIDRPAPKGFRFLTGHRSERGWRLPQSHQRHFFQFPPEIRARIFEFVLTAPNEKSAICPQIVRGSWKAKEMVTYEDTHSIIDHGDEYEPSPEYARVNRRDKDGPYIEKRLITRPLIDATCLRSCKKFYQEGCPILYGKNTFGFGMASSHNWVATPQFLPGCNRLHHPNPHKPGPEEWHAEIKEAIVQVEQRRPVFMLSGWVYYDNFIRFLHKIGPRNAASLRHLRFNGTIKIHTCKYPWATDEVHMNCRHDLYRSMRLYTYFINKFCSSVDALSFVLGADEFVEDGFVVSEDPGDPNLQNPNNLPVIPPWRVTSMQDGMTKLLEKSLWHIKSLRKIEVMQWEWNIGDREWDIVPLPFDEPVVEQTLEKIKKRREEQMERKIQLRTKITTKSKKVQCGFCGEDNHLWGDCFNLCALCGEYGHFRDTCTNWSKIRCQWAQNLQPGN</sequence>
<dbReference type="SUPFAM" id="SSF57756">
    <property type="entry name" value="Retrovirus zinc finger-like domains"/>
    <property type="match status" value="1"/>
</dbReference>